<reference evidence="1" key="1">
    <citation type="submission" date="2022-12" db="EMBL/GenBank/DDBJ databases">
        <title>Genome assemblies of Blomia tropicalis.</title>
        <authorList>
            <person name="Cui Y."/>
        </authorList>
    </citation>
    <scope>NUCLEOTIDE SEQUENCE</scope>
    <source>
        <tissue evidence="1">Adult mites</tissue>
    </source>
</reference>
<name>A0A9Q0RQD9_BLOTA</name>
<evidence type="ECO:0008006" key="3">
    <source>
        <dbReference type="Google" id="ProtNLM"/>
    </source>
</evidence>
<dbReference type="Proteomes" id="UP001142055">
    <property type="component" value="Chromosome 1"/>
</dbReference>
<dbReference type="PANTHER" id="PTHR13412">
    <property type="entry name" value="T-CELL IMMUNOMODULATORY PROTEIN HOMOLOG"/>
    <property type="match status" value="1"/>
</dbReference>
<dbReference type="PANTHER" id="PTHR13412:SF0">
    <property type="entry name" value="T-CELL IMMUNOMODULATORY PROTEIN"/>
    <property type="match status" value="1"/>
</dbReference>
<comment type="caution">
    <text evidence="1">The sequence shown here is derived from an EMBL/GenBank/DDBJ whole genome shotgun (WGS) entry which is preliminary data.</text>
</comment>
<dbReference type="InterPro" id="IPR028994">
    <property type="entry name" value="Integrin_alpha_N"/>
</dbReference>
<evidence type="ECO:0000313" key="1">
    <source>
        <dbReference type="EMBL" id="KAJ6222714.1"/>
    </source>
</evidence>
<dbReference type="InterPro" id="IPR024881">
    <property type="entry name" value="Tip"/>
</dbReference>
<accession>A0A9Q0RQD9</accession>
<organism evidence="1 2">
    <name type="scientific">Blomia tropicalis</name>
    <name type="common">Mite</name>
    <dbReference type="NCBI Taxonomy" id="40697"/>
    <lineage>
        <taxon>Eukaryota</taxon>
        <taxon>Metazoa</taxon>
        <taxon>Ecdysozoa</taxon>
        <taxon>Arthropoda</taxon>
        <taxon>Chelicerata</taxon>
        <taxon>Arachnida</taxon>
        <taxon>Acari</taxon>
        <taxon>Acariformes</taxon>
        <taxon>Sarcoptiformes</taxon>
        <taxon>Astigmata</taxon>
        <taxon>Glycyphagoidea</taxon>
        <taxon>Echimyopodidae</taxon>
        <taxon>Blomia</taxon>
    </lineage>
</organism>
<dbReference type="EMBL" id="JAPWDV010000001">
    <property type="protein sequence ID" value="KAJ6222714.1"/>
    <property type="molecule type" value="Genomic_DNA"/>
</dbReference>
<proteinExistence type="predicted"/>
<protein>
    <recommendedName>
        <fullName evidence="3">T-cell immunomodulatory protein</fullName>
    </recommendedName>
</protein>
<dbReference type="AlphaFoldDB" id="A0A9Q0RQD9"/>
<dbReference type="GO" id="GO:0005886">
    <property type="term" value="C:plasma membrane"/>
    <property type="evidence" value="ECO:0007669"/>
    <property type="project" value="TreeGrafter"/>
</dbReference>
<dbReference type="SUPFAM" id="SSF69318">
    <property type="entry name" value="Integrin alpha N-terminal domain"/>
    <property type="match status" value="1"/>
</dbReference>
<evidence type="ECO:0000313" key="2">
    <source>
        <dbReference type="Proteomes" id="UP001142055"/>
    </source>
</evidence>
<gene>
    <name evidence="1" type="ORF">RDWZM_001259</name>
</gene>
<keyword evidence="2" id="KW-1185">Reference proteome</keyword>
<sequence length="309" mass="35264">MISDFIVSTNDCSTNLWIGGTNYIPIIPIDEKNSNESQYILNQMSYCLTNLTSNPENFQFSSPHSSAFLNLNPFNEDITSDLYLNGNEKGHYIFNKPGKGFDPTYNEVIITYPEQTIQGQSIFLDVNYDGTLDHLIPVCMDKKATSFNDCRQIGIMALDRTTKSWFNVLDEIRDDDIVNSKRTLSFSNQSFFGDLEIWAPVTLRVGDLNYDTYPDLVTVFVDCDSSRSRTFAVILFNVAHNDSGTVNPFGRKFKLGWMSDTPENVALATVFDLYNNGRLVVLFTIETNATTYQTIYYDYFIEKAVYYSF</sequence>